<dbReference type="EMBL" id="SJPW01000007">
    <property type="protein sequence ID" value="TWU47527.1"/>
    <property type="molecule type" value="Genomic_DNA"/>
</dbReference>
<protein>
    <recommendedName>
        <fullName evidence="1">Methyltransferase FkbM domain-containing protein</fullName>
    </recommendedName>
</protein>
<dbReference type="PANTHER" id="PTHR34203:SF15">
    <property type="entry name" value="SLL1173 PROTEIN"/>
    <property type="match status" value="1"/>
</dbReference>
<dbReference type="NCBIfam" id="TIGR01444">
    <property type="entry name" value="fkbM_fam"/>
    <property type="match status" value="1"/>
</dbReference>
<evidence type="ECO:0000313" key="3">
    <source>
        <dbReference type="Proteomes" id="UP000318288"/>
    </source>
</evidence>
<gene>
    <name evidence="2" type="ORF">Poly51_53270</name>
</gene>
<dbReference type="Pfam" id="PF05050">
    <property type="entry name" value="Methyltransf_21"/>
    <property type="match status" value="1"/>
</dbReference>
<dbReference type="InterPro" id="IPR029063">
    <property type="entry name" value="SAM-dependent_MTases_sf"/>
</dbReference>
<comment type="caution">
    <text evidence="2">The sequence shown here is derived from an EMBL/GenBank/DDBJ whole genome shotgun (WGS) entry which is preliminary data.</text>
</comment>
<dbReference type="SUPFAM" id="SSF53335">
    <property type="entry name" value="S-adenosyl-L-methionine-dependent methyltransferases"/>
    <property type="match status" value="1"/>
</dbReference>
<proteinExistence type="predicted"/>
<dbReference type="AlphaFoldDB" id="A0A5C6EHK1"/>
<keyword evidence="3" id="KW-1185">Reference proteome</keyword>
<feature type="domain" description="Methyltransferase FkbM" evidence="1">
    <location>
        <begin position="106"/>
        <end position="260"/>
    </location>
</feature>
<name>A0A5C6EHK1_9BACT</name>
<dbReference type="InterPro" id="IPR052514">
    <property type="entry name" value="SAM-dependent_MTase"/>
</dbReference>
<evidence type="ECO:0000259" key="1">
    <source>
        <dbReference type="Pfam" id="PF05050"/>
    </source>
</evidence>
<sequence>MIQQLIRVPRKCLTLLVGREPGCGLAKAVGDVWHGHTRPQRVKAMQKRIRKLDCDEAEVERWETPLGEFFVPVGGGIDVVLSELEDDDVYSAGGEATVNSGDIVFDCGAHVGAFTRMAIRAGAKHVVAIEITPSTRECLERNLSDEIAAGKVTVLDKGVWHSEQILSLSTGMGALSNTVVDQRKADIQQNLTDSIDVPVTTIDNIADQLGFDSVDFIKMDIEGAERHAIQGASQTLSKHKPKLAIAAYHLKDDRQEIRNAVLAQSASYREVYGRCVLQHGGVAFETLFYV</sequence>
<dbReference type="OrthoDB" id="276857at2"/>
<dbReference type="Proteomes" id="UP000318288">
    <property type="component" value="Unassembled WGS sequence"/>
</dbReference>
<accession>A0A5C6EHK1</accession>
<evidence type="ECO:0000313" key="2">
    <source>
        <dbReference type="EMBL" id="TWU47527.1"/>
    </source>
</evidence>
<organism evidence="2 3">
    <name type="scientific">Rubripirellula tenax</name>
    <dbReference type="NCBI Taxonomy" id="2528015"/>
    <lineage>
        <taxon>Bacteria</taxon>
        <taxon>Pseudomonadati</taxon>
        <taxon>Planctomycetota</taxon>
        <taxon>Planctomycetia</taxon>
        <taxon>Pirellulales</taxon>
        <taxon>Pirellulaceae</taxon>
        <taxon>Rubripirellula</taxon>
    </lineage>
</organism>
<reference evidence="2 3" key="1">
    <citation type="submission" date="2019-02" db="EMBL/GenBank/DDBJ databases">
        <title>Deep-cultivation of Planctomycetes and their phenomic and genomic characterization uncovers novel biology.</title>
        <authorList>
            <person name="Wiegand S."/>
            <person name="Jogler M."/>
            <person name="Boedeker C."/>
            <person name="Pinto D."/>
            <person name="Vollmers J."/>
            <person name="Rivas-Marin E."/>
            <person name="Kohn T."/>
            <person name="Peeters S.H."/>
            <person name="Heuer A."/>
            <person name="Rast P."/>
            <person name="Oberbeckmann S."/>
            <person name="Bunk B."/>
            <person name="Jeske O."/>
            <person name="Meyerdierks A."/>
            <person name="Storesund J.E."/>
            <person name="Kallscheuer N."/>
            <person name="Luecker S."/>
            <person name="Lage O.M."/>
            <person name="Pohl T."/>
            <person name="Merkel B.J."/>
            <person name="Hornburger P."/>
            <person name="Mueller R.-W."/>
            <person name="Bruemmer F."/>
            <person name="Labrenz M."/>
            <person name="Spormann A.M."/>
            <person name="Op Den Camp H."/>
            <person name="Overmann J."/>
            <person name="Amann R."/>
            <person name="Jetten M.S.M."/>
            <person name="Mascher T."/>
            <person name="Medema M.H."/>
            <person name="Devos D.P."/>
            <person name="Kaster A.-K."/>
            <person name="Ovreas L."/>
            <person name="Rohde M."/>
            <person name="Galperin M.Y."/>
            <person name="Jogler C."/>
        </authorList>
    </citation>
    <scope>NUCLEOTIDE SEQUENCE [LARGE SCALE GENOMIC DNA]</scope>
    <source>
        <strain evidence="2 3">Poly51</strain>
    </source>
</reference>
<dbReference type="Gene3D" id="3.40.50.150">
    <property type="entry name" value="Vaccinia Virus protein VP39"/>
    <property type="match status" value="1"/>
</dbReference>
<dbReference type="PANTHER" id="PTHR34203">
    <property type="entry name" value="METHYLTRANSFERASE, FKBM FAMILY PROTEIN"/>
    <property type="match status" value="1"/>
</dbReference>
<dbReference type="InterPro" id="IPR006342">
    <property type="entry name" value="FkbM_mtfrase"/>
</dbReference>